<feature type="coiled-coil region" evidence="6">
    <location>
        <begin position="68"/>
        <end position="95"/>
    </location>
</feature>
<evidence type="ECO:0000256" key="4">
    <source>
        <dbReference type="ARBA" id="ARBA00022833"/>
    </source>
</evidence>
<reference evidence="9 10" key="1">
    <citation type="journal article" date="2020" name="Mol. Plant">
        <title>The Chromosome-Based Rubber Tree Genome Provides New Insights into Spurge Genome Evolution and Rubber Biosynthesis.</title>
        <authorList>
            <person name="Liu J."/>
            <person name="Shi C."/>
            <person name="Shi C.C."/>
            <person name="Li W."/>
            <person name="Zhang Q.J."/>
            <person name="Zhang Y."/>
            <person name="Li K."/>
            <person name="Lu H.F."/>
            <person name="Shi C."/>
            <person name="Zhu S.T."/>
            <person name="Xiao Z.Y."/>
            <person name="Nan H."/>
            <person name="Yue Y."/>
            <person name="Zhu X.G."/>
            <person name="Wu Y."/>
            <person name="Hong X.N."/>
            <person name="Fan G.Y."/>
            <person name="Tong Y."/>
            <person name="Zhang D."/>
            <person name="Mao C.L."/>
            <person name="Liu Y.L."/>
            <person name="Hao S.J."/>
            <person name="Liu W.Q."/>
            <person name="Lv M.Q."/>
            <person name="Zhang H.B."/>
            <person name="Liu Y."/>
            <person name="Hu-Tang G.R."/>
            <person name="Wang J.P."/>
            <person name="Wang J.H."/>
            <person name="Sun Y.H."/>
            <person name="Ni S.B."/>
            <person name="Chen W.B."/>
            <person name="Zhang X.C."/>
            <person name="Jiao Y.N."/>
            <person name="Eichler E.E."/>
            <person name="Li G.H."/>
            <person name="Liu X."/>
            <person name="Gao L.Z."/>
        </authorList>
    </citation>
    <scope>NUCLEOTIDE SEQUENCE [LARGE SCALE GENOMIC DNA]</scope>
    <source>
        <strain evidence="10">cv. GT1</strain>
        <tissue evidence="9">Leaf</tissue>
    </source>
</reference>
<dbReference type="GO" id="GO:0008270">
    <property type="term" value="F:zinc ion binding"/>
    <property type="evidence" value="ECO:0007669"/>
    <property type="project" value="UniProtKB-KW"/>
</dbReference>
<comment type="caution">
    <text evidence="9">The sequence shown here is derived from an EMBL/GenBank/DDBJ whole genome shotgun (WGS) entry which is preliminary data.</text>
</comment>
<keyword evidence="4 5" id="KW-0862">Zinc</keyword>
<protein>
    <recommendedName>
        <fullName evidence="8">C3H1-type domain-containing protein</fullName>
    </recommendedName>
</protein>
<evidence type="ECO:0000313" key="10">
    <source>
        <dbReference type="Proteomes" id="UP000467840"/>
    </source>
</evidence>
<dbReference type="FunFam" id="4.10.1000.10:FF:000002">
    <property type="entry name" value="Zinc finger protein 36, C3H1 type-like 1"/>
    <property type="match status" value="1"/>
</dbReference>
<dbReference type="FunFam" id="4.10.1000.10:FF:000001">
    <property type="entry name" value="zinc finger CCCH domain-containing protein 15-like"/>
    <property type="match status" value="1"/>
</dbReference>
<dbReference type="EMBL" id="JAAGAX010000006">
    <property type="protein sequence ID" value="KAF2310891.1"/>
    <property type="molecule type" value="Genomic_DNA"/>
</dbReference>
<keyword evidence="2" id="KW-0677">Repeat</keyword>
<evidence type="ECO:0000256" key="3">
    <source>
        <dbReference type="ARBA" id="ARBA00022771"/>
    </source>
</evidence>
<evidence type="ECO:0000256" key="1">
    <source>
        <dbReference type="ARBA" id="ARBA00022723"/>
    </source>
</evidence>
<dbReference type="InterPro" id="IPR045877">
    <property type="entry name" value="ZFP36-like"/>
</dbReference>
<dbReference type="Proteomes" id="UP000467840">
    <property type="component" value="Chromosome 14"/>
</dbReference>
<dbReference type="SUPFAM" id="SSF90229">
    <property type="entry name" value="CCCH zinc finger"/>
    <property type="match status" value="2"/>
</dbReference>
<keyword evidence="3 5" id="KW-0863">Zinc-finger</keyword>
<feature type="region of interest" description="Disordered" evidence="7">
    <location>
        <begin position="176"/>
        <end position="197"/>
    </location>
</feature>
<evidence type="ECO:0000256" key="5">
    <source>
        <dbReference type="PROSITE-ProRule" id="PRU00723"/>
    </source>
</evidence>
<feature type="zinc finger region" description="C3H1-type" evidence="5">
    <location>
        <begin position="260"/>
        <end position="288"/>
    </location>
</feature>
<sequence length="414" mass="46879">MQNDAASTTANDDLNIATESQEFLPNEVDFTSIYCPKSSHTLTPYLDSHFVTQQQDLINRSALCLTRLREAAREVESLRLENAALRSVNRELNNQLSFVIQSSVQKHCLSSDCNTTPFEILNGFHNLCNIGGDGGEELCEDEIPTSVKERETVDATDRASLPKSISVRSNGYLKTSQAGVSKTRGATRPKTASPINGTQKVYVRGGKKEEKPLELEVYNQGMFKTELCNKWQETGTCPYGDHCQFAHGVEELRPVIRHPRYKTEVCRMVLAGDICPYGHRCHFRHVLTEQERFMGHLKPRAIKLERFSLQTARKTKSKDGNFSVQYAVKLLENVDRSNNNVWKTIWSRDGPQRVRVGVFSIRYDYLVVVEVENGHVFNSYDSPRFLIDFTLAKVDEVAKPKMGVPFSPFSRLSC</sequence>
<gene>
    <name evidence="9" type="ORF">GH714_018194</name>
</gene>
<feature type="domain" description="C3H1-type" evidence="8">
    <location>
        <begin position="260"/>
        <end position="288"/>
    </location>
</feature>
<organism evidence="9 10">
    <name type="scientific">Hevea brasiliensis</name>
    <name type="common">Para rubber tree</name>
    <name type="synonym">Siphonia brasiliensis</name>
    <dbReference type="NCBI Taxonomy" id="3981"/>
    <lineage>
        <taxon>Eukaryota</taxon>
        <taxon>Viridiplantae</taxon>
        <taxon>Streptophyta</taxon>
        <taxon>Embryophyta</taxon>
        <taxon>Tracheophyta</taxon>
        <taxon>Spermatophyta</taxon>
        <taxon>Magnoliopsida</taxon>
        <taxon>eudicotyledons</taxon>
        <taxon>Gunneridae</taxon>
        <taxon>Pentapetalae</taxon>
        <taxon>rosids</taxon>
        <taxon>fabids</taxon>
        <taxon>Malpighiales</taxon>
        <taxon>Euphorbiaceae</taxon>
        <taxon>Crotonoideae</taxon>
        <taxon>Micrandreae</taxon>
        <taxon>Hevea</taxon>
    </lineage>
</organism>
<dbReference type="Pfam" id="PF00642">
    <property type="entry name" value="zf-CCCH"/>
    <property type="match status" value="1"/>
</dbReference>
<evidence type="ECO:0000313" key="9">
    <source>
        <dbReference type="EMBL" id="KAF2310891.1"/>
    </source>
</evidence>
<proteinExistence type="predicted"/>
<evidence type="ECO:0000256" key="7">
    <source>
        <dbReference type="SAM" id="MobiDB-lite"/>
    </source>
</evidence>
<feature type="zinc finger region" description="C3H1-type" evidence="5">
    <location>
        <begin position="222"/>
        <end position="250"/>
    </location>
</feature>
<keyword evidence="1 5" id="KW-0479">Metal-binding</keyword>
<name>A0A6A6MAX5_HEVBR</name>
<dbReference type="InterPro" id="IPR036855">
    <property type="entry name" value="Znf_CCCH_sf"/>
</dbReference>
<dbReference type="SMART" id="SM00356">
    <property type="entry name" value="ZnF_C3H1"/>
    <property type="match status" value="2"/>
</dbReference>
<keyword evidence="6" id="KW-0175">Coiled coil</keyword>
<dbReference type="PANTHER" id="PTHR12547">
    <property type="entry name" value="CCCH ZINC FINGER/TIS11-RELATED"/>
    <property type="match status" value="1"/>
</dbReference>
<dbReference type="PANTHER" id="PTHR12547:SF162">
    <property type="entry name" value="ZINC FINGER CCCH DOMAIN-CONTAINING PROTEIN 15"/>
    <property type="match status" value="1"/>
</dbReference>
<dbReference type="PROSITE" id="PS50103">
    <property type="entry name" value="ZF_C3H1"/>
    <property type="match status" value="2"/>
</dbReference>
<dbReference type="Gene3D" id="4.10.1000.10">
    <property type="entry name" value="Zinc finger, CCCH-type"/>
    <property type="match status" value="2"/>
</dbReference>
<evidence type="ECO:0000256" key="2">
    <source>
        <dbReference type="ARBA" id="ARBA00022737"/>
    </source>
</evidence>
<dbReference type="AlphaFoldDB" id="A0A6A6MAX5"/>
<keyword evidence="10" id="KW-1185">Reference proteome</keyword>
<feature type="domain" description="C3H1-type" evidence="8">
    <location>
        <begin position="222"/>
        <end position="250"/>
    </location>
</feature>
<dbReference type="InterPro" id="IPR000571">
    <property type="entry name" value="Znf_CCCH"/>
</dbReference>
<evidence type="ECO:0000259" key="8">
    <source>
        <dbReference type="PROSITE" id="PS50103"/>
    </source>
</evidence>
<dbReference type="GO" id="GO:0003729">
    <property type="term" value="F:mRNA binding"/>
    <property type="evidence" value="ECO:0007669"/>
    <property type="project" value="InterPro"/>
</dbReference>
<evidence type="ECO:0000256" key="6">
    <source>
        <dbReference type="SAM" id="Coils"/>
    </source>
</evidence>
<accession>A0A6A6MAX5</accession>